<feature type="compositionally biased region" description="Low complexity" evidence="1">
    <location>
        <begin position="200"/>
        <end position="227"/>
    </location>
</feature>
<proteinExistence type="predicted"/>
<sequence length="388" mass="41068">MDVNPPATGASHRPSAPERPGRLVLALRRTGIALAGLGVATLTAVACVLSFEDLRLLAEQGRARADLSYLYPAGFDALLVVALIAVLLLRGGRWPVRLQAGAVLVLLLAAAVAVETAGALDAPLAARQAAVVVAVAPWVMLVLALWLWLLMIKHVQAGRETSYRDYVPEHDDIVPFQRPDGEPVDERERDRERRRDRPSPDAVSLAAAFPSSSAEAAAPESAVGAKAADAEPARSEPVPAEPGQGTPSSGAEDGSELTESTREETVSERAPDLELRWGDVYKITHPPRREPRDVLVHPLPDGADKPVDSADPAHGPEMADPPLSAPVEIEDDPVTGALEEPPASGDEASATPAERRDRRVGEPVGHVAGPPEAPPSGRMRSTPRPPED</sequence>
<feature type="transmembrane region" description="Helical" evidence="2">
    <location>
        <begin position="101"/>
        <end position="120"/>
    </location>
</feature>
<feature type="region of interest" description="Disordered" evidence="1">
    <location>
        <begin position="171"/>
        <end position="388"/>
    </location>
</feature>
<keyword evidence="2" id="KW-0472">Membrane</keyword>
<accession>A0A1H1DYE2</accession>
<organism evidence="3 4">
    <name type="scientific">Thermostaphylospora chromogena</name>
    <dbReference type="NCBI Taxonomy" id="35622"/>
    <lineage>
        <taxon>Bacteria</taxon>
        <taxon>Bacillati</taxon>
        <taxon>Actinomycetota</taxon>
        <taxon>Actinomycetes</taxon>
        <taxon>Streptosporangiales</taxon>
        <taxon>Thermomonosporaceae</taxon>
        <taxon>Thermostaphylospora</taxon>
    </lineage>
</organism>
<dbReference type="RefSeq" id="WP_093258965.1">
    <property type="nucleotide sequence ID" value="NZ_FNKK01000002.1"/>
</dbReference>
<keyword evidence="2" id="KW-1133">Transmembrane helix</keyword>
<evidence type="ECO:0000256" key="2">
    <source>
        <dbReference type="SAM" id="Phobius"/>
    </source>
</evidence>
<feature type="compositionally biased region" description="Basic and acidic residues" evidence="1">
    <location>
        <begin position="259"/>
        <end position="279"/>
    </location>
</feature>
<dbReference type="Proteomes" id="UP000217103">
    <property type="component" value="Unassembled WGS sequence"/>
</dbReference>
<gene>
    <name evidence="3" type="ORF">SAMN04489764_2229</name>
</gene>
<dbReference type="AlphaFoldDB" id="A0A1H1DYE2"/>
<keyword evidence="4" id="KW-1185">Reference proteome</keyword>
<feature type="transmembrane region" description="Helical" evidence="2">
    <location>
        <begin position="32"/>
        <end position="51"/>
    </location>
</feature>
<feature type="compositionally biased region" description="Basic and acidic residues" evidence="1">
    <location>
        <begin position="171"/>
        <end position="199"/>
    </location>
</feature>
<evidence type="ECO:0000313" key="3">
    <source>
        <dbReference type="EMBL" id="SDQ81541.1"/>
    </source>
</evidence>
<evidence type="ECO:0008006" key="5">
    <source>
        <dbReference type="Google" id="ProtNLM"/>
    </source>
</evidence>
<name>A0A1H1DYE2_9ACTN</name>
<evidence type="ECO:0000256" key="1">
    <source>
        <dbReference type="SAM" id="MobiDB-lite"/>
    </source>
</evidence>
<protein>
    <recommendedName>
        <fullName evidence="5">DUF2637 domain-containing protein</fullName>
    </recommendedName>
</protein>
<keyword evidence="2" id="KW-0812">Transmembrane</keyword>
<feature type="transmembrane region" description="Helical" evidence="2">
    <location>
        <begin position="71"/>
        <end position="89"/>
    </location>
</feature>
<dbReference type="InterPro" id="IPR021235">
    <property type="entry name" value="DUF2637"/>
</dbReference>
<reference evidence="3 4" key="1">
    <citation type="submission" date="2016-10" db="EMBL/GenBank/DDBJ databases">
        <authorList>
            <person name="de Groot N.N."/>
        </authorList>
    </citation>
    <scope>NUCLEOTIDE SEQUENCE [LARGE SCALE GENOMIC DNA]</scope>
    <source>
        <strain evidence="3 4">DSM 43794</strain>
    </source>
</reference>
<evidence type="ECO:0000313" key="4">
    <source>
        <dbReference type="Proteomes" id="UP000217103"/>
    </source>
</evidence>
<dbReference type="Pfam" id="PF10935">
    <property type="entry name" value="DUF2637"/>
    <property type="match status" value="1"/>
</dbReference>
<dbReference type="OrthoDB" id="3535883at2"/>
<dbReference type="EMBL" id="FNKK01000002">
    <property type="protein sequence ID" value="SDQ81541.1"/>
    <property type="molecule type" value="Genomic_DNA"/>
</dbReference>
<dbReference type="STRING" id="35622.SAMN04489764_2229"/>
<feature type="transmembrane region" description="Helical" evidence="2">
    <location>
        <begin position="126"/>
        <end position="149"/>
    </location>
</feature>